<feature type="domain" description="MoaB/Mog" evidence="12">
    <location>
        <begin position="179"/>
        <end position="318"/>
    </location>
</feature>
<dbReference type="InterPro" id="IPR036135">
    <property type="entry name" value="MoeA_linker/N_sf"/>
</dbReference>
<keyword evidence="14" id="KW-1185">Reference proteome</keyword>
<dbReference type="OrthoDB" id="9804758at2"/>
<dbReference type="Gene3D" id="3.40.980.10">
    <property type="entry name" value="MoaB/Mog-like domain"/>
    <property type="match status" value="1"/>
</dbReference>
<protein>
    <recommendedName>
        <fullName evidence="11">Molybdopterin molybdenumtransferase</fullName>
        <ecNumber evidence="11">2.10.1.1</ecNumber>
    </recommendedName>
</protein>
<gene>
    <name evidence="13" type="ORF">SAMN04489867_2321</name>
</gene>
<evidence type="ECO:0000256" key="11">
    <source>
        <dbReference type="RuleBase" id="RU365090"/>
    </source>
</evidence>
<dbReference type="InterPro" id="IPR038987">
    <property type="entry name" value="MoeA-like"/>
</dbReference>
<dbReference type="Pfam" id="PF00994">
    <property type="entry name" value="MoCF_biosynth"/>
    <property type="match status" value="1"/>
</dbReference>
<dbReference type="RefSeq" id="WP_091785500.1">
    <property type="nucleotide sequence ID" value="NZ_LT629711.1"/>
</dbReference>
<evidence type="ECO:0000256" key="1">
    <source>
        <dbReference type="ARBA" id="ARBA00001946"/>
    </source>
</evidence>
<dbReference type="SUPFAM" id="SSF53218">
    <property type="entry name" value="Molybdenum cofactor biosynthesis proteins"/>
    <property type="match status" value="1"/>
</dbReference>
<dbReference type="NCBIfam" id="TIGR00177">
    <property type="entry name" value="molyb_syn"/>
    <property type="match status" value="1"/>
</dbReference>
<dbReference type="UniPathway" id="UPA00344"/>
<dbReference type="Pfam" id="PF03454">
    <property type="entry name" value="MoeA_C"/>
    <property type="match status" value="1"/>
</dbReference>
<dbReference type="EMBL" id="LT629711">
    <property type="protein sequence ID" value="SDP39955.1"/>
    <property type="molecule type" value="Genomic_DNA"/>
</dbReference>
<dbReference type="CDD" id="cd00887">
    <property type="entry name" value="MoeA"/>
    <property type="match status" value="1"/>
</dbReference>
<dbReference type="PANTHER" id="PTHR10192">
    <property type="entry name" value="MOLYBDOPTERIN BIOSYNTHESIS PROTEIN"/>
    <property type="match status" value="1"/>
</dbReference>
<dbReference type="Gene3D" id="2.40.340.10">
    <property type="entry name" value="MoeA, C-terminal, domain IV"/>
    <property type="match status" value="1"/>
</dbReference>
<dbReference type="GO" id="GO:0046872">
    <property type="term" value="F:metal ion binding"/>
    <property type="evidence" value="ECO:0007669"/>
    <property type="project" value="UniProtKB-UniRule"/>
</dbReference>
<evidence type="ECO:0000313" key="13">
    <source>
        <dbReference type="EMBL" id="SDP39955.1"/>
    </source>
</evidence>
<dbReference type="InterPro" id="IPR036425">
    <property type="entry name" value="MoaB/Mog-like_dom_sf"/>
</dbReference>
<dbReference type="EC" id="2.10.1.1" evidence="11"/>
<keyword evidence="8 11" id="KW-0460">Magnesium</keyword>
<dbReference type="Proteomes" id="UP000199077">
    <property type="component" value="Chromosome I"/>
</dbReference>
<dbReference type="NCBIfam" id="NF045515">
    <property type="entry name" value="Glp_gephyrin"/>
    <property type="match status" value="1"/>
</dbReference>
<dbReference type="SMART" id="SM00852">
    <property type="entry name" value="MoCF_biosynth"/>
    <property type="match status" value="1"/>
</dbReference>
<dbReference type="Pfam" id="PF03453">
    <property type="entry name" value="MoeA_N"/>
    <property type="match status" value="1"/>
</dbReference>
<dbReference type="FunFam" id="3.40.980.10:FF:000004">
    <property type="entry name" value="Molybdopterin molybdenumtransferase"/>
    <property type="match status" value="1"/>
</dbReference>
<name>A0A1H0SE57_9MICO</name>
<evidence type="ECO:0000256" key="8">
    <source>
        <dbReference type="ARBA" id="ARBA00022842"/>
    </source>
</evidence>
<evidence type="ECO:0000256" key="6">
    <source>
        <dbReference type="ARBA" id="ARBA00022679"/>
    </source>
</evidence>
<dbReference type="SUPFAM" id="SSF63867">
    <property type="entry name" value="MoeA C-terminal domain-like"/>
    <property type="match status" value="1"/>
</dbReference>
<keyword evidence="6 11" id="KW-0808">Transferase</keyword>
<evidence type="ECO:0000256" key="2">
    <source>
        <dbReference type="ARBA" id="ARBA00002901"/>
    </source>
</evidence>
<keyword evidence="7 11" id="KW-0479">Metal-binding</keyword>
<evidence type="ECO:0000256" key="4">
    <source>
        <dbReference type="ARBA" id="ARBA00010763"/>
    </source>
</evidence>
<dbReference type="GO" id="GO:0061599">
    <property type="term" value="F:molybdopterin molybdotransferase activity"/>
    <property type="evidence" value="ECO:0007669"/>
    <property type="project" value="UniProtKB-UniRule"/>
</dbReference>
<dbReference type="InterPro" id="IPR036688">
    <property type="entry name" value="MoeA_C_domain_IV_sf"/>
</dbReference>
<comment type="similarity">
    <text evidence="4 11">Belongs to the MoeA family.</text>
</comment>
<dbReference type="InterPro" id="IPR001453">
    <property type="entry name" value="MoaB/Mog_dom"/>
</dbReference>
<evidence type="ECO:0000256" key="5">
    <source>
        <dbReference type="ARBA" id="ARBA00022505"/>
    </source>
</evidence>
<evidence type="ECO:0000259" key="12">
    <source>
        <dbReference type="SMART" id="SM00852"/>
    </source>
</evidence>
<dbReference type="AlphaFoldDB" id="A0A1H0SE57"/>
<dbReference type="Gene3D" id="3.90.105.10">
    <property type="entry name" value="Molybdopterin biosynthesis moea protein, domain 2"/>
    <property type="match status" value="1"/>
</dbReference>
<accession>A0A1H0SE57</accession>
<sequence>MISVEQHLDRILNTVKVIRPFELGVLDAQGCILAADVEARGSLPGFTNSAMDGYAVHAADIATATAEDPVVLPVVNDIAAGNTQALSLAQGQTMRIMTGAPMPHGADAVVPVEATDGGVVRVAIRERRLAGAHVREAGEDVEAGNVVLRRGTLLGPGQIALLAAAGIARVRVVPRPRVVVVSTGDELVEVGRTPGFGQIVDSNSVMLTAAVTAVGATPFRVGGVPDDARTLMDTLEGQLVRADVIITTGGVSMGAFDTVKEVLSRVGTVQFDKVAMRPGMPQGFGVLGEEQVPVFTLPGNPVSALVSFHVFVAPALRAMAGRPEPSYPPGYVPAVAAEPFTSVPGKMEFVRVVLDDDRARLAGGQGSHMLGALAAADALAVVPADVAEVAAGDELMCLPLLGREGQ</sequence>
<keyword evidence="9 11" id="KW-0501">Molybdenum cofactor biosynthesis</keyword>
<dbReference type="Gene3D" id="2.170.190.11">
    <property type="entry name" value="Molybdopterin biosynthesis moea protein, domain 3"/>
    <property type="match status" value="1"/>
</dbReference>
<comment type="function">
    <text evidence="2 11">Catalyzes the insertion of molybdate into adenylated molybdopterin with the concomitant release of AMP.</text>
</comment>
<evidence type="ECO:0000256" key="3">
    <source>
        <dbReference type="ARBA" id="ARBA00005046"/>
    </source>
</evidence>
<dbReference type="GO" id="GO:0006777">
    <property type="term" value="P:Mo-molybdopterin cofactor biosynthetic process"/>
    <property type="evidence" value="ECO:0007669"/>
    <property type="project" value="UniProtKB-UniRule"/>
</dbReference>
<comment type="catalytic activity">
    <reaction evidence="10">
        <text>adenylyl-molybdopterin + molybdate = Mo-molybdopterin + AMP + H(+)</text>
        <dbReference type="Rhea" id="RHEA:35047"/>
        <dbReference type="ChEBI" id="CHEBI:15378"/>
        <dbReference type="ChEBI" id="CHEBI:36264"/>
        <dbReference type="ChEBI" id="CHEBI:62727"/>
        <dbReference type="ChEBI" id="CHEBI:71302"/>
        <dbReference type="ChEBI" id="CHEBI:456215"/>
        <dbReference type="EC" id="2.10.1.1"/>
    </reaction>
</comment>
<evidence type="ECO:0000256" key="9">
    <source>
        <dbReference type="ARBA" id="ARBA00023150"/>
    </source>
</evidence>
<dbReference type="InterPro" id="IPR005110">
    <property type="entry name" value="MoeA_linker/N"/>
</dbReference>
<keyword evidence="5 11" id="KW-0500">Molybdenum</keyword>
<proteinExistence type="inferred from homology"/>
<dbReference type="SUPFAM" id="SSF63882">
    <property type="entry name" value="MoeA N-terminal region -like"/>
    <property type="match status" value="1"/>
</dbReference>
<organism evidence="13 14">
    <name type="scientific">Pedococcus dokdonensis</name>
    <dbReference type="NCBI Taxonomy" id="443156"/>
    <lineage>
        <taxon>Bacteria</taxon>
        <taxon>Bacillati</taxon>
        <taxon>Actinomycetota</taxon>
        <taxon>Actinomycetes</taxon>
        <taxon>Micrococcales</taxon>
        <taxon>Intrasporangiaceae</taxon>
        <taxon>Pedococcus</taxon>
    </lineage>
</organism>
<evidence type="ECO:0000313" key="14">
    <source>
        <dbReference type="Proteomes" id="UP000199077"/>
    </source>
</evidence>
<dbReference type="InterPro" id="IPR005111">
    <property type="entry name" value="MoeA_C_domain_IV"/>
</dbReference>
<comment type="pathway">
    <text evidence="3 11">Cofactor biosynthesis; molybdopterin biosynthesis.</text>
</comment>
<reference evidence="14" key="1">
    <citation type="submission" date="2016-10" db="EMBL/GenBank/DDBJ databases">
        <authorList>
            <person name="Varghese N."/>
            <person name="Submissions S."/>
        </authorList>
    </citation>
    <scope>NUCLEOTIDE SEQUENCE [LARGE SCALE GENOMIC DNA]</scope>
    <source>
        <strain evidence="14">DSM 22329</strain>
    </source>
</reference>
<dbReference type="STRING" id="443156.SAMN04489867_2321"/>
<dbReference type="GO" id="GO:0005829">
    <property type="term" value="C:cytosol"/>
    <property type="evidence" value="ECO:0007669"/>
    <property type="project" value="TreeGrafter"/>
</dbReference>
<evidence type="ECO:0000256" key="7">
    <source>
        <dbReference type="ARBA" id="ARBA00022723"/>
    </source>
</evidence>
<dbReference type="PANTHER" id="PTHR10192:SF5">
    <property type="entry name" value="GEPHYRIN"/>
    <property type="match status" value="1"/>
</dbReference>
<evidence type="ECO:0000256" key="10">
    <source>
        <dbReference type="ARBA" id="ARBA00047317"/>
    </source>
</evidence>
<comment type="cofactor">
    <cofactor evidence="1 11">
        <name>Mg(2+)</name>
        <dbReference type="ChEBI" id="CHEBI:18420"/>
    </cofactor>
</comment>